<dbReference type="GO" id="GO:0005975">
    <property type="term" value="P:carbohydrate metabolic process"/>
    <property type="evidence" value="ECO:0007669"/>
    <property type="project" value="InterPro"/>
</dbReference>
<dbReference type="PIRSF" id="PIRSF001359">
    <property type="entry name" value="F_bP_aldolase_II"/>
    <property type="match status" value="1"/>
</dbReference>
<feature type="binding site" evidence="2">
    <location>
        <position position="150"/>
    </location>
    <ligand>
        <name>Zn(2+)</name>
        <dbReference type="ChEBI" id="CHEBI:29105"/>
        <label>2</label>
    </ligand>
</feature>
<gene>
    <name evidence="3" type="ORF">A2538_02455</name>
</gene>
<dbReference type="Pfam" id="PF01116">
    <property type="entry name" value="F_bP_aldolase"/>
    <property type="match status" value="1"/>
</dbReference>
<feature type="binding site" evidence="2">
    <location>
        <position position="227"/>
    </location>
    <ligand>
        <name>Zn(2+)</name>
        <dbReference type="ChEBI" id="CHEBI:29105"/>
        <label>1</label>
        <note>catalytic</note>
    </ligand>
</feature>
<evidence type="ECO:0000256" key="1">
    <source>
        <dbReference type="PIRSR" id="PIRSR001359-1"/>
    </source>
</evidence>
<dbReference type="EMBL" id="MFRE01000022">
    <property type="protein sequence ID" value="OGH93722.1"/>
    <property type="molecule type" value="Genomic_DNA"/>
</dbReference>
<dbReference type="Proteomes" id="UP000178254">
    <property type="component" value="Unassembled WGS sequence"/>
</dbReference>
<feature type="binding site" evidence="2">
    <location>
        <position position="120"/>
    </location>
    <ligand>
        <name>Zn(2+)</name>
        <dbReference type="ChEBI" id="CHEBI:29105"/>
        <label>2</label>
    </ligand>
</feature>
<name>A0A1F6PC33_9BACT</name>
<dbReference type="PANTHER" id="PTHR30304:SF0">
    <property type="entry name" value="D-TAGATOSE-1,6-BISPHOSPHATE ALDOLASE SUBUNIT GATY-RELATED"/>
    <property type="match status" value="1"/>
</dbReference>
<dbReference type="NCBIfam" id="TIGR00167">
    <property type="entry name" value="cbbA"/>
    <property type="match status" value="1"/>
</dbReference>
<dbReference type="InterPro" id="IPR000771">
    <property type="entry name" value="FBA_II"/>
</dbReference>
<dbReference type="GO" id="GO:0016832">
    <property type="term" value="F:aldehyde-lyase activity"/>
    <property type="evidence" value="ECO:0007669"/>
    <property type="project" value="InterPro"/>
</dbReference>
<dbReference type="AlphaFoldDB" id="A0A1F6PC33"/>
<feature type="binding site" evidence="2">
    <location>
        <position position="194"/>
    </location>
    <ligand>
        <name>Zn(2+)</name>
        <dbReference type="ChEBI" id="CHEBI:29105"/>
        <label>1</label>
        <note>catalytic</note>
    </ligand>
</feature>
<dbReference type="SUPFAM" id="SSF51569">
    <property type="entry name" value="Aldolase"/>
    <property type="match status" value="1"/>
</dbReference>
<organism evidence="3 4">
    <name type="scientific">Candidatus Magasanikbacteria bacterium RIFOXYD2_FULL_41_14</name>
    <dbReference type="NCBI Taxonomy" id="1798709"/>
    <lineage>
        <taxon>Bacteria</taxon>
        <taxon>Candidatus Magasanikiibacteriota</taxon>
    </lineage>
</organism>
<sequence length="325" mass="35639">MLSYKKLGFVNTRALFKKALSGGYAVPAYNFNNLEGLQAIVLACLESQSPVILQASKSACNYVDQSILPHLVYGAVLMMKRVAKEKKLKPIPVVLHLDHGPDFKMVKQCIDSGFSSVMIDGSSLKYKDNVALTKKVVDYAHKYGVTVEGELGELAGVEDDVVAELSDYTNPKTVADFVLRTGVDSLAVSIGTSHGVHKFKPGVNPHIRLDILKEIEKQIPNFPIVLHGASSVPHRYVGEANKYGANLIKAIGVPEDQLRVAAGQAVCKINIDSDSRLITTATLRKIFAENKTVVDPREYLGEVRDVLKEFYINKNKIVMGSNDRV</sequence>
<dbReference type="STRING" id="1798709.A2538_02455"/>
<feature type="binding site" evidence="2">
    <location>
        <position position="99"/>
    </location>
    <ligand>
        <name>Zn(2+)</name>
        <dbReference type="ChEBI" id="CHEBI:29105"/>
        <label>1</label>
        <note>catalytic</note>
    </ligand>
</feature>
<keyword evidence="2" id="KW-0862">Zinc</keyword>
<comment type="caution">
    <text evidence="3">The sequence shown here is derived from an EMBL/GenBank/DDBJ whole genome shotgun (WGS) entry which is preliminary data.</text>
</comment>
<protein>
    <submittedName>
        <fullName evidence="3">Fructose-bisphosphate aldolase</fullName>
    </submittedName>
</protein>
<evidence type="ECO:0000313" key="3">
    <source>
        <dbReference type="EMBL" id="OGH93722.1"/>
    </source>
</evidence>
<keyword evidence="2" id="KW-0479">Metal-binding</keyword>
<dbReference type="InterPro" id="IPR050246">
    <property type="entry name" value="Class_II_FBP_aldolase"/>
</dbReference>
<evidence type="ECO:0000313" key="4">
    <source>
        <dbReference type="Proteomes" id="UP000178254"/>
    </source>
</evidence>
<evidence type="ECO:0000256" key="2">
    <source>
        <dbReference type="PIRSR" id="PIRSR001359-3"/>
    </source>
</evidence>
<dbReference type="CDD" id="cd00947">
    <property type="entry name" value="TBP_aldolase_IIB"/>
    <property type="match status" value="1"/>
</dbReference>
<dbReference type="InterPro" id="IPR013785">
    <property type="entry name" value="Aldolase_TIM"/>
</dbReference>
<proteinExistence type="predicted"/>
<dbReference type="Gene3D" id="3.20.20.70">
    <property type="entry name" value="Aldolase class I"/>
    <property type="match status" value="1"/>
</dbReference>
<comment type="cofactor">
    <cofactor evidence="2">
        <name>Zn(2+)</name>
        <dbReference type="ChEBI" id="CHEBI:29105"/>
    </cofactor>
    <text evidence="2">Binds 2 Zn(2+) ions per subunit. One is catalytic and the other provides a structural contribution.</text>
</comment>
<feature type="active site" description="Proton donor" evidence="1">
    <location>
        <position position="98"/>
    </location>
</feature>
<reference evidence="3 4" key="1">
    <citation type="journal article" date="2016" name="Nat. Commun.">
        <title>Thousands of microbial genomes shed light on interconnected biogeochemical processes in an aquifer system.</title>
        <authorList>
            <person name="Anantharaman K."/>
            <person name="Brown C.T."/>
            <person name="Hug L.A."/>
            <person name="Sharon I."/>
            <person name="Castelle C.J."/>
            <person name="Probst A.J."/>
            <person name="Thomas B.C."/>
            <person name="Singh A."/>
            <person name="Wilkins M.J."/>
            <person name="Karaoz U."/>
            <person name="Brodie E.L."/>
            <person name="Williams K.H."/>
            <person name="Hubbard S.S."/>
            <person name="Banfield J.F."/>
        </authorList>
    </citation>
    <scope>NUCLEOTIDE SEQUENCE [LARGE SCALE GENOMIC DNA]</scope>
</reference>
<dbReference type="GO" id="GO:0008270">
    <property type="term" value="F:zinc ion binding"/>
    <property type="evidence" value="ECO:0007669"/>
    <property type="project" value="InterPro"/>
</dbReference>
<accession>A0A1F6PC33</accession>
<dbReference type="PANTHER" id="PTHR30304">
    <property type="entry name" value="D-TAGATOSE-1,6-BISPHOSPHATE ALDOLASE"/>
    <property type="match status" value="1"/>
</dbReference>